<dbReference type="PANTHER" id="PTHR36845">
    <property type="entry name" value="HYDROLASE, PUTATIVE (AFU_ORTHOLOGUE AFUA_7G05090)-RELATED"/>
    <property type="match status" value="1"/>
</dbReference>
<gene>
    <name evidence="4" type="ORF">GCM10007362_16580</name>
</gene>
<name>A0ABQ1ZTK6_9BACL</name>
<dbReference type="InterPro" id="IPR012341">
    <property type="entry name" value="6hp_glycosidase-like_sf"/>
</dbReference>
<dbReference type="SUPFAM" id="SSF48208">
    <property type="entry name" value="Six-hairpin glycosidases"/>
    <property type="match status" value="1"/>
</dbReference>
<dbReference type="Gene3D" id="1.50.10.10">
    <property type="match status" value="1"/>
</dbReference>
<dbReference type="PANTHER" id="PTHR36845:SF1">
    <property type="entry name" value="HYDROLASE, PUTATIVE (AFU_ORTHOLOGUE AFUA_7G05090)-RELATED"/>
    <property type="match status" value="1"/>
</dbReference>
<protein>
    <submittedName>
        <fullName evidence="4">Glycosyl hydrolase family 88</fullName>
    </submittedName>
</protein>
<dbReference type="InterPro" id="IPR052369">
    <property type="entry name" value="UG_Glycosaminoglycan_Hydrolase"/>
</dbReference>
<reference evidence="5" key="1">
    <citation type="journal article" date="2019" name="Int. J. Syst. Evol. Microbiol.">
        <title>The Global Catalogue of Microorganisms (GCM) 10K type strain sequencing project: providing services to taxonomists for standard genome sequencing and annotation.</title>
        <authorList>
            <consortium name="The Broad Institute Genomics Platform"/>
            <consortium name="The Broad Institute Genome Sequencing Center for Infectious Disease"/>
            <person name="Wu L."/>
            <person name="Ma J."/>
        </authorList>
    </citation>
    <scope>NUCLEOTIDE SEQUENCE [LARGE SCALE GENOMIC DNA]</scope>
    <source>
        <strain evidence="5">CCM 8702</strain>
    </source>
</reference>
<keyword evidence="5" id="KW-1185">Reference proteome</keyword>
<evidence type="ECO:0000256" key="1">
    <source>
        <dbReference type="ARBA" id="ARBA00022801"/>
    </source>
</evidence>
<evidence type="ECO:0000256" key="3">
    <source>
        <dbReference type="SAM" id="MobiDB-lite"/>
    </source>
</evidence>
<dbReference type="GO" id="GO:0016787">
    <property type="term" value="F:hydrolase activity"/>
    <property type="evidence" value="ECO:0007669"/>
    <property type="project" value="UniProtKB-KW"/>
</dbReference>
<comment type="caution">
    <text evidence="4">The sequence shown here is derived from an EMBL/GenBank/DDBJ whole genome shotgun (WGS) entry which is preliminary data.</text>
</comment>
<organism evidence="4 5">
    <name type="scientific">Saccharibacillus endophyticus</name>
    <dbReference type="NCBI Taxonomy" id="2060666"/>
    <lineage>
        <taxon>Bacteria</taxon>
        <taxon>Bacillati</taxon>
        <taxon>Bacillota</taxon>
        <taxon>Bacilli</taxon>
        <taxon>Bacillales</taxon>
        <taxon>Paenibacillaceae</taxon>
        <taxon>Saccharibacillus</taxon>
    </lineage>
</organism>
<dbReference type="InterPro" id="IPR010905">
    <property type="entry name" value="Glyco_hydro_88"/>
</dbReference>
<dbReference type="EMBL" id="BMDD01000002">
    <property type="protein sequence ID" value="GGH75480.1"/>
    <property type="molecule type" value="Genomic_DNA"/>
</dbReference>
<evidence type="ECO:0000313" key="5">
    <source>
        <dbReference type="Proteomes" id="UP000605427"/>
    </source>
</evidence>
<evidence type="ECO:0000256" key="2">
    <source>
        <dbReference type="ARBA" id="ARBA00038358"/>
    </source>
</evidence>
<sequence>MGKNEQKQPDGSSAEEATNLRDDSSAEERSTPSRAFFGERPDAHIGTTIGEVDPRMAGRSKDPQFEAALSSDSSKDPWVDEAWEHMMQKTQKLAERIGASFPHAAPNGRYDQESPGWWTAGFWPGILRLIEQDAADERLSQIADECERQLEQVLRDPEQVDHDLGFLWLPTGVANYKLNADRESRRRGLLAANLLLARFNVQGHFIRAWNFEGRNMDTRGVAIIDCMMNLPLLYWASEETQDPRFKQVAMLHADMVLKHFVRHDCSVCHAIEFDPETGMKLKEHGGQGFAEGSAWARGTSWALHGFALSYGYTGKPQYLAAAEGIADFFLEQLGRDIVPVWDFRAAEDHRVAWDSSAAAIAASGLLELARHSSRGAFYRETASGLLHGLYRNFSTPDHEEGLLVKGTVHYPERRHLNVPIIYGDYFFAEALAKLRGYPGFFEKTGKA</sequence>
<keyword evidence="1 4" id="KW-0378">Hydrolase</keyword>
<proteinExistence type="inferred from homology"/>
<comment type="similarity">
    <text evidence="2">Belongs to the glycosyl hydrolase 88 family.</text>
</comment>
<evidence type="ECO:0000313" key="4">
    <source>
        <dbReference type="EMBL" id="GGH75480.1"/>
    </source>
</evidence>
<feature type="region of interest" description="Disordered" evidence="3">
    <location>
        <begin position="1"/>
        <end position="76"/>
    </location>
</feature>
<dbReference type="InterPro" id="IPR008928">
    <property type="entry name" value="6-hairpin_glycosidase_sf"/>
</dbReference>
<accession>A0ABQ1ZTK6</accession>
<dbReference type="Proteomes" id="UP000605427">
    <property type="component" value="Unassembled WGS sequence"/>
</dbReference>
<feature type="compositionally biased region" description="Basic and acidic residues" evidence="3">
    <location>
        <begin position="18"/>
        <end position="43"/>
    </location>
</feature>
<dbReference type="Pfam" id="PF07470">
    <property type="entry name" value="Glyco_hydro_88"/>
    <property type="match status" value="1"/>
</dbReference>
<feature type="compositionally biased region" description="Basic and acidic residues" evidence="3">
    <location>
        <begin position="52"/>
        <end position="64"/>
    </location>
</feature>